<evidence type="ECO:0000256" key="2">
    <source>
        <dbReference type="ARBA" id="ARBA00022737"/>
    </source>
</evidence>
<dbReference type="Gene3D" id="3.90.930.1">
    <property type="match status" value="1"/>
</dbReference>
<dbReference type="CDD" id="cd00110">
    <property type="entry name" value="LamG"/>
    <property type="match status" value="1"/>
</dbReference>
<keyword evidence="2" id="KW-0677">Repeat</keyword>
<evidence type="ECO:0000313" key="6">
    <source>
        <dbReference type="EMBL" id="MBB6122239.1"/>
    </source>
</evidence>
<dbReference type="InterPro" id="IPR044927">
    <property type="entry name" value="Endonuclea_NS_2"/>
</dbReference>
<evidence type="ECO:0000259" key="5">
    <source>
        <dbReference type="SMART" id="SM00560"/>
    </source>
</evidence>
<keyword evidence="1" id="KW-0732">Signal</keyword>
<dbReference type="Pfam" id="PF25023">
    <property type="entry name" value="TEN_YD-shell"/>
    <property type="match status" value="1"/>
</dbReference>
<dbReference type="SMART" id="SM00560">
    <property type="entry name" value="LamGL"/>
    <property type="match status" value="1"/>
</dbReference>
<dbReference type="InterPro" id="IPR022385">
    <property type="entry name" value="Rhs_assc_core"/>
</dbReference>
<protein>
    <submittedName>
        <fullName evidence="6">RHS repeat-associated protein</fullName>
    </submittedName>
</protein>
<dbReference type="GO" id="GO:0005975">
    <property type="term" value="P:carbohydrate metabolic process"/>
    <property type="evidence" value="ECO:0007669"/>
    <property type="project" value="UniProtKB-ARBA"/>
</dbReference>
<dbReference type="Pfam" id="PF05593">
    <property type="entry name" value="RHS_repeat"/>
    <property type="match status" value="5"/>
</dbReference>
<dbReference type="NCBIfam" id="TIGR03696">
    <property type="entry name" value="Rhs_assc_core"/>
    <property type="match status" value="1"/>
</dbReference>
<dbReference type="InterPro" id="IPR013783">
    <property type="entry name" value="Ig-like_fold"/>
</dbReference>
<dbReference type="SUPFAM" id="SSF49899">
    <property type="entry name" value="Concanavalin A-like lectins/glucanases"/>
    <property type="match status" value="1"/>
</dbReference>
<dbReference type="InterPro" id="IPR050708">
    <property type="entry name" value="T6SS_VgrG/RHS"/>
</dbReference>
<keyword evidence="7" id="KW-1185">Reference proteome</keyword>
<dbReference type="Gene3D" id="2.180.10.10">
    <property type="entry name" value="RHS repeat-associated core"/>
    <property type="match status" value="4"/>
</dbReference>
<dbReference type="EMBL" id="JACHJO010000018">
    <property type="protein sequence ID" value="MBB6122239.1"/>
    <property type="molecule type" value="Genomic_DNA"/>
</dbReference>
<dbReference type="Proteomes" id="UP000536604">
    <property type="component" value="Unassembled WGS sequence"/>
</dbReference>
<evidence type="ECO:0000256" key="1">
    <source>
        <dbReference type="ARBA" id="ARBA00022729"/>
    </source>
</evidence>
<dbReference type="Pfam" id="PF13930">
    <property type="entry name" value="Endonuclea_NS_2"/>
    <property type="match status" value="1"/>
</dbReference>
<feature type="domain" description="LamG-like jellyroll fold" evidence="5">
    <location>
        <begin position="1099"/>
        <end position="1241"/>
    </location>
</feature>
<feature type="region of interest" description="Disordered" evidence="4">
    <location>
        <begin position="2925"/>
        <end position="2948"/>
    </location>
</feature>
<dbReference type="PANTHER" id="PTHR32305:SF15">
    <property type="entry name" value="PROTEIN RHSA-RELATED"/>
    <property type="match status" value="1"/>
</dbReference>
<organism evidence="6 7">
    <name type="scientific">Nocardiopsis algeriensis</name>
    <dbReference type="NCBI Taxonomy" id="1478215"/>
    <lineage>
        <taxon>Bacteria</taxon>
        <taxon>Bacillati</taxon>
        <taxon>Actinomycetota</taxon>
        <taxon>Actinomycetes</taxon>
        <taxon>Streptosporangiales</taxon>
        <taxon>Nocardiopsidaceae</taxon>
        <taxon>Nocardiopsis</taxon>
    </lineage>
</organism>
<reference evidence="6 7" key="1">
    <citation type="submission" date="2020-08" db="EMBL/GenBank/DDBJ databases">
        <title>Genomic Encyclopedia of Type Strains, Phase III (KMG-III): the genomes of soil and plant-associated and newly described type strains.</title>
        <authorList>
            <person name="Whitman W."/>
        </authorList>
    </citation>
    <scope>NUCLEOTIDE SEQUENCE [LARGE SCALE GENOMIC DNA]</scope>
    <source>
        <strain evidence="6 7">CECT 8712</strain>
    </source>
</reference>
<name>A0A841ITJ9_9ACTN</name>
<dbReference type="InterPro" id="IPR001791">
    <property type="entry name" value="Laminin_G"/>
</dbReference>
<evidence type="ECO:0000256" key="3">
    <source>
        <dbReference type="ARBA" id="ARBA00023157"/>
    </source>
</evidence>
<dbReference type="InterPro" id="IPR056823">
    <property type="entry name" value="TEN-like_YD-shell"/>
</dbReference>
<evidence type="ECO:0000256" key="4">
    <source>
        <dbReference type="SAM" id="MobiDB-lite"/>
    </source>
</evidence>
<comment type="caution">
    <text evidence="6">The sequence shown here is derived from an EMBL/GenBank/DDBJ whole genome shotgun (WGS) entry which is preliminary data.</text>
</comment>
<dbReference type="Pfam" id="PF13385">
    <property type="entry name" value="Laminin_G_3"/>
    <property type="match status" value="1"/>
</dbReference>
<sequence length="3066" mass="334069">MSTGRQLPLLSGVFKRLAPRRSEEGVRGLLRSSTLKLTAAGLILALVLSDSISPVPPYFTMPRLEPVSAADVETPGQGDGSAAGLSHEADSAVVADVSEGQGPDVDAPDGALPHNWPDLPEDADSLRPPMPEGEEEAVQLAEVEPEPEITGFDPDISEELVEERDEFSRTYENEDGSLSTDFSLEPIHFQEEDGSWEQIDTSLVEENTETWTNAADSRKVEFAARADGDELARMELDGDHSLSFSLEGAEGTEGHVLEDENNTIVYEEALPGVDVELKSLVGGVVKETIWLNEAPSSPEEAVWRFPLQLQGLEPVLLEDGSVDLVDAEGESMGHIPAGYMEDSDIDPHSGDGEWSEAVEFSLLQEEGGWVLEVTADFDWLTDDERVYPVGVDPTTAWNYNASHDTYVQTGYNTSRYSEQELKVGTYNGGSTKTASYLKFNSLVSELRHHEIYEAELYLFNHWSYSCTPKPVYVHEVTQSWDHKSISSYPGPSYSSTALGSASFARGWMPAGASSSSCPGRYEAINLGTRGRDLVQAWVDGDKPNHGITVRASTTDSSAWKKFGSRESWGAPYMTVTYSPYRAEYDFVEGENFNPPPQANQSTNIKIKVTNRGRETWTPTNGYRLSYQVFDQDGKRVYHIAPNTPMPRNVATGQTATVTAKIGPLPPGTWTIKFDMTHKSQSFAAWGVPMSLSAVLTVPDLPPQILDYSPRDGATVATLTPEFTALGRNNDAWPTDGMEFWFNFCDGEWPDWECVDSGWQSGTSWKLPEGRMQWGNQYWWNVFVRDGSQLTESGWLRVIANADQPAVTSNLSGSGSTEGTVNALIGNYTETVTDAAVPAVGPPLSITRTYNSSDPRQGGIFGSGWSTRFDMDVRTDVDGTGNAVVTYPDGRQYRFARNADGSYSPPMGMHAVLARTDDGWRLMDKASTSYVFDGSGRLLEVSDHQGRSQSIDYNSEGRISTVTADGGRHLEFAWAQGRVATVTAHGEDTSAQWTYAYDGQRLTQVCNPEQECTDYSYVDGSHYRAAVMDANPYGYWRFEEGEGTSSANEKPQAVGGEPATITGSALGAQGVLAGVDTHALTTGQGAYAQLPEAILHRVGTRITVEAWFSTTGHGTVIGAVDKPTASTQRNQIIYVGTDGKLRAQFWTTDNTVDPITTTSAVNDGQWHHVALTSDGMTQTLYLDGEKVGTKSGQVEHRNTKFVYVGHGIAGSGWPSTRSTTGDFPFTGTIDEVAIYQRPLHADTITLHHTSGLDTADRLRQTTTPEGNQATLLSFDETTSRVSSHTDRNAGTWAYSDLRYNGDVKDEDAEVTGEITITDPRGATSTTRYDALNGYRRVADIDQLGYQTSYTYDIGGFTAGTTLPSGAQLRFWNDARGNRLGRMSCRDVEATNCQWEWYSYSYNADDVFDPRNDQLVAFHDARSTDFLDTTYRTWWAYDEHGNQTSESTPASEGFPDGRTTRYLYTDGTEAATGGGTVPAGLVAESWDADGHITRYSYNAHGDTTRVRQPSGLVTEYTYDGLGQMLTSTVITSDHPDGVTTTFTYDDSGRVLTETGPRVVNEITDATHQQRATHLYDNDGNRIRTTISDLTGDDPDRVTMWAYNQYGQMVSQTDSEGRTEYYGYDTTGAQTHHQDAAGTMFRTVYTDRGQVAERLIERWVGHPDEDNDPAPLVLESNAYDPDGNLASTTDAVGRTTSYTYYADGLLAQVIATGAMLNNADAPQDVVLESHTYDAAGNPIRTITGDGKVRMDQTWSADSLLTSQTLDPEGLDRTTTYTYDGRGNAIETVSTDGDATERTRSTYDAGGFLIEEAVVVGDEELLTSYDVNELGLTTAVTDPRAHQDGARAADFTSLMRYDTLGRLIEERLPAVDIERYGEPTVTERPTIRYGYDLVGNLTHQQDAEGHTSIFGYDLVGQQISSQAPDFTGVGGVTLTPTAHTTYDELGRITDHTDALGNTRSYTWDQLGNLARMTDPELEGHSAPGEWTFLYNPVGELLAVTNPVGARTEATYDDLGRQVTDTQIERVPMAAAYTTRYTYDVSGNPLTVTDPLDNTTTNTYNPAGELVQTTNPVGETTSFTYDLAGRPTTVTDPAGTQVLTTYDQAGRATATRVLDTEGTELRTQSTAYDAAGLAIAHTDALGNVTKTDYNALGQPIRRVEPVGDNDTITTTFGYDANGQRTRITDGRGNSTYTIYNPNGQVEKLIEPATSTHTDASDRTWTTFYDAAGNPVRQHVPGGIVRERTYNAFGNLMLETATGAEAETDDRGFHYDLLGRPSGFSTPEGGIEIVYDDRGNQVQFLGPNTVSFNGIAPGTTLSYDAAGRLESRLDMTGTTTFSYDAAGRVIGHHDAVTGTDLTIDYTPTGLPSSITTDDGAIRTYTHDPLGQLVEDTLETAGGTQALSTAYTYDTAGRITERTNSGTGSAGSHRYGYDQASRLTSWTAPDGTVTEYGWDDSGNRVQAGTETFTYNERNQLTSSSEGDAWSYNPDGTVSSQFVDGQLRTPAFDGFERMVDPGNGSGTYAYDALGRIAERTTTGGDTHTFVYSDLSNNQTGILDGTDTPISEYGRDPYGQLVSIADQGQAPALAYSNAHTDLVATYTSTGALTSSADYGPFGEAIGNGAVASLGYQGEWTDPSTGDVNMHARWYQPGTGRFVSRDTMTLEPSPSVQANRYTYANANPVLYIDPSGHSVCLTKKLCVSMPSQEYVERGIQKLEDYANRGVQKAGDAVKTGLRIRRILNPIDVFLGVLFHADPLADATCNGPCALNFKARLGFTPQKPQIGSGTAGPASWGGGKGGWTVTRVSVPGGGSRIVYVPIIVDNRKDILLGILNTPQERPPIKNQWTQDKLDEYRKKREKDIGKEKIFNFDLADYSDYDQALQGLDGVSDFDITGDNGECRSFINLSEINKKGQRGTAVARLCGWMDVNAKNKVDSQGNSYSDKNEKRYNPGSNPPGYVTRQDNRAHLIASLFYGPGWRQNIVATYAVTNTSAMAGVETRVRRRLEAGNEVIYAVTPIYEGDEGRPWAIRMTAIDDGGVTYDYCILNNGKYWDDGGRAASASVCDGPKPGYIPTP</sequence>
<dbReference type="InterPro" id="IPR045351">
    <property type="entry name" value="DUF6531"/>
</dbReference>
<dbReference type="InterPro" id="IPR013320">
    <property type="entry name" value="ConA-like_dom_sf"/>
</dbReference>
<dbReference type="InterPro" id="IPR031325">
    <property type="entry name" value="RHS_repeat"/>
</dbReference>
<dbReference type="InterPro" id="IPR006558">
    <property type="entry name" value="LamG-like"/>
</dbReference>
<feature type="region of interest" description="Disordered" evidence="4">
    <location>
        <begin position="70"/>
        <end position="121"/>
    </location>
</feature>
<evidence type="ECO:0000313" key="7">
    <source>
        <dbReference type="Proteomes" id="UP000536604"/>
    </source>
</evidence>
<dbReference type="InterPro" id="IPR044929">
    <property type="entry name" value="DNA/RNA_non-sp_Endonuclease_sf"/>
</dbReference>
<gene>
    <name evidence="6" type="ORF">FHS13_004228</name>
</gene>
<dbReference type="PANTHER" id="PTHR32305">
    <property type="match status" value="1"/>
</dbReference>
<dbReference type="Gene3D" id="3.40.570.10">
    <property type="entry name" value="Extracellular Endonuclease, subunit A"/>
    <property type="match status" value="1"/>
</dbReference>
<dbReference type="NCBIfam" id="TIGR01643">
    <property type="entry name" value="YD_repeat_2x"/>
    <property type="match status" value="10"/>
</dbReference>
<dbReference type="Gene3D" id="2.60.120.200">
    <property type="match status" value="1"/>
</dbReference>
<dbReference type="Pfam" id="PF20148">
    <property type="entry name" value="DUF6531"/>
    <property type="match status" value="1"/>
</dbReference>
<keyword evidence="3" id="KW-1015">Disulfide bond</keyword>
<feature type="region of interest" description="Disordered" evidence="4">
    <location>
        <begin position="1440"/>
        <end position="1459"/>
    </location>
</feature>
<dbReference type="Gene3D" id="2.60.40.10">
    <property type="entry name" value="Immunoglobulins"/>
    <property type="match status" value="1"/>
</dbReference>
<proteinExistence type="predicted"/>
<dbReference type="InterPro" id="IPR006530">
    <property type="entry name" value="YD"/>
</dbReference>
<accession>A0A841ITJ9</accession>
<dbReference type="RefSeq" id="WP_281388873.1">
    <property type="nucleotide sequence ID" value="NZ_JACHJO010000018.1"/>
</dbReference>
<dbReference type="NCBIfam" id="NF033679">
    <property type="entry name" value="DNRLRE_dom"/>
    <property type="match status" value="1"/>
</dbReference>